<dbReference type="eggNOG" id="ENOG502SAAT">
    <property type="taxonomic scope" value="Eukaryota"/>
</dbReference>
<dbReference type="Pfam" id="PF02765">
    <property type="entry name" value="POT1"/>
    <property type="match status" value="1"/>
</dbReference>
<dbReference type="OrthoDB" id="5363079at2759"/>
<dbReference type="CDD" id="cd04497">
    <property type="entry name" value="hPOT1_OB1_like"/>
    <property type="match status" value="1"/>
</dbReference>
<protein>
    <recommendedName>
        <fullName evidence="2">Telomeric single stranded DNA binding POT1/Cdc13 domain-containing protein</fullName>
    </recommendedName>
</protein>
<dbReference type="Gene3D" id="2.40.50.140">
    <property type="entry name" value="Nucleic acid-binding proteins"/>
    <property type="match status" value="1"/>
</dbReference>
<dbReference type="HOGENOM" id="CLU_261220_0_0_1"/>
<feature type="region of interest" description="Disordered" evidence="1">
    <location>
        <begin position="436"/>
        <end position="467"/>
    </location>
</feature>
<reference evidence="4" key="1">
    <citation type="journal article" date="2012" name="MBio">
        <title>Comparative genome analysis of Trichophyton rubrum and related dermatophytes reveals candidate genes involved in infection.</title>
        <authorList>
            <person name="Martinez D.A."/>
            <person name="Oliver B.G."/>
            <person name="Graeser Y."/>
            <person name="Goldberg J.M."/>
            <person name="Li W."/>
            <person name="Martinez-Rossi N.M."/>
            <person name="Monod M."/>
            <person name="Shelest E."/>
            <person name="Barton R.C."/>
            <person name="Birch E."/>
            <person name="Brakhage A.A."/>
            <person name="Chen Z."/>
            <person name="Gurr S.J."/>
            <person name="Heiman D."/>
            <person name="Heitman J."/>
            <person name="Kosti I."/>
            <person name="Rossi A."/>
            <person name="Saif S."/>
            <person name="Samalova M."/>
            <person name="Saunders C.W."/>
            <person name="Shea T."/>
            <person name="Summerbell R.C."/>
            <person name="Xu J."/>
            <person name="Young S."/>
            <person name="Zeng Q."/>
            <person name="Birren B.W."/>
            <person name="Cuomo C.A."/>
            <person name="White T.C."/>
        </authorList>
    </citation>
    <scope>NUCLEOTIDE SEQUENCE [LARGE SCALE GENOMIC DNA]</scope>
    <source>
        <strain evidence="4">ATCC MYA-4605 / CBS 113480</strain>
    </source>
</reference>
<dbReference type="GO" id="GO:0000781">
    <property type="term" value="C:chromosome, telomeric region"/>
    <property type="evidence" value="ECO:0007669"/>
    <property type="project" value="InterPro"/>
</dbReference>
<keyword evidence="4" id="KW-1185">Reference proteome</keyword>
<feature type="compositionally biased region" description="Polar residues" evidence="1">
    <location>
        <begin position="587"/>
        <end position="618"/>
    </location>
</feature>
<feature type="compositionally biased region" description="Polar residues" evidence="1">
    <location>
        <begin position="658"/>
        <end position="668"/>
    </location>
</feature>
<dbReference type="Proteomes" id="UP000002035">
    <property type="component" value="Unassembled WGS sequence"/>
</dbReference>
<dbReference type="EMBL" id="DS995702">
    <property type="protein sequence ID" value="EEQ29034.1"/>
    <property type="molecule type" value="Genomic_DNA"/>
</dbReference>
<sequence length="1095" mass="119070">MDDKPTTSHFASLAVTPIAALFPGIDSPEEWYLHAVVTLLWPFSSATKQFSLHLSEPDSRLRGGKGQIKAVFREGAAEAVAKSSIGIGDTVFLSLQGAKWKSSNHAESNQLDYTQWDLLFDDQVLLEAQRNSIPLSIVNLKAASYGQANKGSADLPATPKRLSTGISSPISISNRSWVSPAFLRISNAPFSSPLLDSHIEEDGYVPGKGRKRTKFSRPSSDWVFVDSAPSPTKDGDIWEDENLETDNEEMVEQVIIDQHSPFGPPSESLPPTEENTNTHEPVNQDFVRIHGSNSSSTVPPISKTPEIAQDIPKDIGPQPVAIHQEIIREQQRLSPKLLGIETPRLHPVASPSIPAISPLGTSIGASTDKSMTPADSTDMALPLVISPSIHATTELDVHSERDQGAILKSRASEPLLNQECKASFDHPTDILVEPESYSGDLEESTPTETNGLPESTAKETTPLHKDLERVETENFEVLSTYSDASSNVGLGNDDGATATSVKSLGATSEEHESDQRSSVHSPPSASDVEEFLSPKPNYRHSVSSDGDSSDDEASKRSSPMDADTETAEREVFVISDNESDAYGSEAESVTQNLPSSAVGSNGTSMHSRSPSLEKSTINEFVKDTTGSSIVESRASSASPSINFEDEPPLSDAGALDNAAQSPTENQTAPVTINSLVPFGNDIRQPTESGFSQPGLHQYLCDAICNPNDSHIHTDFAVNETNPMDSRGEELISSFLAPQPTDFITPENTQDSWAPSGPRPQNPSLPIHLEAIIPTPQHSQTTELPFTASFAESHPYTIVSSPSSSIPSHPNISTSAPTEVDNAKMIRVGVQKGEATDDSAKEAPETVHHSSPSENASIEPEIVLNVDTEIFGLRTKFSYYCPLSRLIENFNQSVDCIAIVVEITPINRTAKGTKEYYVTLRLTDESSGGSTTTAQIFHKKKDALPMPAEGDVILLRNFRVQSLNHRMVLNNMENSAWAFFPQESVGDVRIDDAPVEFGSEEQNFVTHLREWYGQEGADLVARNISRDSQQESIDVSSRSTSEAGSQLRNIIKKRRRESRITYHELRDGKRYADVGSPSDTETIHELRNGTLYAHPG</sequence>
<feature type="region of interest" description="Disordered" evidence="1">
    <location>
        <begin position="831"/>
        <end position="854"/>
    </location>
</feature>
<dbReference type="SUPFAM" id="SSF50249">
    <property type="entry name" value="Nucleic acid-binding proteins"/>
    <property type="match status" value="1"/>
</dbReference>
<gene>
    <name evidence="3" type="ORF">MCYG_01853</name>
</gene>
<proteinExistence type="predicted"/>
<evidence type="ECO:0000313" key="3">
    <source>
        <dbReference type="EMBL" id="EEQ29034.1"/>
    </source>
</evidence>
<dbReference type="OMA" id="VWPYSSS"/>
<dbReference type="GeneID" id="9228970"/>
<feature type="compositionally biased region" description="Polar residues" evidence="1">
    <location>
        <begin position="1029"/>
        <end position="1046"/>
    </location>
</feature>
<feature type="region of interest" description="Disordered" evidence="1">
    <location>
        <begin position="1026"/>
        <end position="1046"/>
    </location>
</feature>
<evidence type="ECO:0000256" key="1">
    <source>
        <dbReference type="SAM" id="MobiDB-lite"/>
    </source>
</evidence>
<feature type="domain" description="Telomeric single stranded DNA binding POT1/Cdc13" evidence="2">
    <location>
        <begin position="879"/>
        <end position="1012"/>
    </location>
</feature>
<dbReference type="InterPro" id="IPR011564">
    <property type="entry name" value="Telomer_end-bd_POT1/Cdc13"/>
</dbReference>
<feature type="compositionally biased region" description="Basic and acidic residues" evidence="1">
    <location>
        <begin position="833"/>
        <end position="847"/>
    </location>
</feature>
<dbReference type="RefSeq" id="XP_002848919.1">
    <property type="nucleotide sequence ID" value="XM_002848873.1"/>
</dbReference>
<dbReference type="GO" id="GO:0000723">
    <property type="term" value="P:telomere maintenance"/>
    <property type="evidence" value="ECO:0007669"/>
    <property type="project" value="InterPro"/>
</dbReference>
<evidence type="ECO:0000259" key="2">
    <source>
        <dbReference type="SMART" id="SM00976"/>
    </source>
</evidence>
<feature type="region of interest" description="Disordered" evidence="1">
    <location>
        <begin position="289"/>
        <end position="315"/>
    </location>
</feature>
<feature type="region of interest" description="Disordered" evidence="1">
    <location>
        <begin position="483"/>
        <end position="668"/>
    </location>
</feature>
<dbReference type="STRING" id="554155.C5FI54"/>
<feature type="compositionally biased region" description="Basic and acidic residues" evidence="1">
    <location>
        <begin position="508"/>
        <end position="517"/>
    </location>
</feature>
<name>C5FI54_ARTOC</name>
<dbReference type="VEuPathDB" id="FungiDB:MCYG_01853"/>
<dbReference type="GO" id="GO:0003677">
    <property type="term" value="F:DNA binding"/>
    <property type="evidence" value="ECO:0007669"/>
    <property type="project" value="InterPro"/>
</dbReference>
<dbReference type="AlphaFoldDB" id="C5FI54"/>
<feature type="region of interest" description="Disordered" evidence="1">
    <location>
        <begin position="260"/>
        <end position="279"/>
    </location>
</feature>
<accession>C5FI54</accession>
<dbReference type="SMART" id="SM00976">
    <property type="entry name" value="Telo_bind"/>
    <property type="match status" value="1"/>
</dbReference>
<feature type="compositionally biased region" description="Polar residues" evidence="1">
    <location>
        <begin position="497"/>
        <end position="506"/>
    </location>
</feature>
<evidence type="ECO:0000313" key="4">
    <source>
        <dbReference type="Proteomes" id="UP000002035"/>
    </source>
</evidence>
<dbReference type="InterPro" id="IPR012340">
    <property type="entry name" value="NA-bd_OB-fold"/>
</dbReference>
<feature type="compositionally biased region" description="Low complexity" evidence="1">
    <location>
        <begin position="627"/>
        <end position="641"/>
    </location>
</feature>
<organism evidence="3 4">
    <name type="scientific">Arthroderma otae (strain ATCC MYA-4605 / CBS 113480)</name>
    <name type="common">Microsporum canis</name>
    <dbReference type="NCBI Taxonomy" id="554155"/>
    <lineage>
        <taxon>Eukaryota</taxon>
        <taxon>Fungi</taxon>
        <taxon>Dikarya</taxon>
        <taxon>Ascomycota</taxon>
        <taxon>Pezizomycotina</taxon>
        <taxon>Eurotiomycetes</taxon>
        <taxon>Eurotiomycetidae</taxon>
        <taxon>Onygenales</taxon>
        <taxon>Arthrodermataceae</taxon>
        <taxon>Microsporum</taxon>
    </lineage>
</organism>